<sequence>MKFIHYLETITGVGIFPLASLMIFFLFFAAVATWAFKADKSYIDSMSAIPFPENNNQ</sequence>
<comment type="caution">
    <text evidence="2">The sequence shown here is derived from an EMBL/GenBank/DDBJ whole genome shotgun (WGS) entry which is preliminary data.</text>
</comment>
<evidence type="ECO:0008006" key="4">
    <source>
        <dbReference type="Google" id="ProtNLM"/>
    </source>
</evidence>
<dbReference type="EMBL" id="BAABFA010000011">
    <property type="protein sequence ID" value="GAA4466419.1"/>
    <property type="molecule type" value="Genomic_DNA"/>
</dbReference>
<keyword evidence="3" id="KW-1185">Reference proteome</keyword>
<keyword evidence="1" id="KW-0472">Membrane</keyword>
<keyword evidence="1" id="KW-1133">Transmembrane helix</keyword>
<reference evidence="3" key="1">
    <citation type="journal article" date="2019" name="Int. J. Syst. Evol. Microbiol.">
        <title>The Global Catalogue of Microorganisms (GCM) 10K type strain sequencing project: providing services to taxonomists for standard genome sequencing and annotation.</title>
        <authorList>
            <consortium name="The Broad Institute Genomics Platform"/>
            <consortium name="The Broad Institute Genome Sequencing Center for Infectious Disease"/>
            <person name="Wu L."/>
            <person name="Ma J."/>
        </authorList>
    </citation>
    <scope>NUCLEOTIDE SEQUENCE [LARGE SCALE GENOMIC DNA]</scope>
    <source>
        <strain evidence="3">JCM 32105</strain>
    </source>
</reference>
<dbReference type="RefSeq" id="WP_345082629.1">
    <property type="nucleotide sequence ID" value="NZ_BAABFA010000011.1"/>
</dbReference>
<evidence type="ECO:0000256" key="1">
    <source>
        <dbReference type="SAM" id="Phobius"/>
    </source>
</evidence>
<name>A0ABP8NFF0_9BACT</name>
<dbReference type="Proteomes" id="UP001500067">
    <property type="component" value="Unassembled WGS sequence"/>
</dbReference>
<evidence type="ECO:0000313" key="2">
    <source>
        <dbReference type="EMBL" id="GAA4466419.1"/>
    </source>
</evidence>
<keyword evidence="1" id="KW-0812">Transmembrane</keyword>
<gene>
    <name evidence="2" type="ORF">GCM10023093_20540</name>
</gene>
<organism evidence="2 3">
    <name type="scientific">Nemorincola caseinilytica</name>
    <dbReference type="NCBI Taxonomy" id="2054315"/>
    <lineage>
        <taxon>Bacteria</taxon>
        <taxon>Pseudomonadati</taxon>
        <taxon>Bacteroidota</taxon>
        <taxon>Chitinophagia</taxon>
        <taxon>Chitinophagales</taxon>
        <taxon>Chitinophagaceae</taxon>
        <taxon>Nemorincola</taxon>
    </lineage>
</organism>
<protein>
    <recommendedName>
        <fullName evidence="4">CcoQ/FixQ family Cbb3-type cytochrome c oxidase assembly chaperone</fullName>
    </recommendedName>
</protein>
<accession>A0ABP8NFF0</accession>
<evidence type="ECO:0000313" key="3">
    <source>
        <dbReference type="Proteomes" id="UP001500067"/>
    </source>
</evidence>
<proteinExistence type="predicted"/>
<feature type="transmembrane region" description="Helical" evidence="1">
    <location>
        <begin position="15"/>
        <end position="36"/>
    </location>
</feature>